<dbReference type="Gene3D" id="3.50.30.30">
    <property type="match status" value="1"/>
</dbReference>
<dbReference type="Gene3D" id="3.40.630.10">
    <property type="entry name" value="Zn peptidases"/>
    <property type="match status" value="1"/>
</dbReference>
<evidence type="ECO:0000256" key="1">
    <source>
        <dbReference type="SAM" id="SignalP"/>
    </source>
</evidence>
<reference evidence="2 3" key="1">
    <citation type="submission" date="2023-12" db="EMBL/GenBank/DDBJ databases">
        <title>Novel species of the genus Arcicella isolated from rivers.</title>
        <authorList>
            <person name="Lu H."/>
        </authorList>
    </citation>
    <scope>NUCLEOTIDE SEQUENCE [LARGE SCALE GENOMIC DNA]</scope>
    <source>
        <strain evidence="2 3">KCTC 23307</strain>
    </source>
</reference>
<feature type="signal peptide" evidence="1">
    <location>
        <begin position="1"/>
        <end position="19"/>
    </location>
</feature>
<evidence type="ECO:0000313" key="2">
    <source>
        <dbReference type="EMBL" id="MEA5138684.1"/>
    </source>
</evidence>
<dbReference type="Proteomes" id="UP001302949">
    <property type="component" value="Unassembled WGS sequence"/>
</dbReference>
<keyword evidence="3" id="KW-1185">Reference proteome</keyword>
<gene>
    <name evidence="2" type="ORF">VB248_06060</name>
</gene>
<name>A0ABU5Q8G9_9BACT</name>
<dbReference type="RefSeq" id="WP_323295851.1">
    <property type="nucleotide sequence ID" value="NZ_JAYFUM010000006.1"/>
</dbReference>
<evidence type="ECO:0000313" key="3">
    <source>
        <dbReference type="Proteomes" id="UP001302949"/>
    </source>
</evidence>
<evidence type="ECO:0008006" key="4">
    <source>
        <dbReference type="Google" id="ProtNLM"/>
    </source>
</evidence>
<accession>A0ABU5Q8G9</accession>
<proteinExistence type="predicted"/>
<sequence>MKKLFSTLLFLSSLQISFAQNTDGEALFATVKKFVALGEHRTGTKTDFATSQWLKNDLDKWGFKTEFVTFPLTQFFFEKGNISIGSKQLDVLPLWPVSPKINLSQNGVLVNGDKAKDLSEVKGKLVLTTLPQAGGALNEAIEKHLDKFIQAGAKGILAITPSNTGEIVAHNTRESTQAWAIPVWQVASKDTVLFQSAITSGSEIAVNIQGKSQAIEARDIVGRIGNGKKYVVISTPISGWFTCGGERGPGLATWLALAEWVSKNPSQFADYTFVFTGNSGHELDNHGANVFAEKAAPKPEDTRLWIHLGAAIAAKAWKKENGQLILTDEVDGNRTIYYDESVADAFEKSFANIKARKGKGTTANKGIVKPGGEGSLYQAKGYKNLVSLAYGHRLHHVKTDDENTTSPALLVEITDALKAFITAELQK</sequence>
<comment type="caution">
    <text evidence="2">The sequence shown here is derived from an EMBL/GenBank/DDBJ whole genome shotgun (WGS) entry which is preliminary data.</text>
</comment>
<dbReference type="SUPFAM" id="SSF53187">
    <property type="entry name" value="Zn-dependent exopeptidases"/>
    <property type="match status" value="1"/>
</dbReference>
<organism evidence="2 3">
    <name type="scientific">Arcicella rigui</name>
    <dbReference type="NCBI Taxonomy" id="797020"/>
    <lineage>
        <taxon>Bacteria</taxon>
        <taxon>Pseudomonadati</taxon>
        <taxon>Bacteroidota</taxon>
        <taxon>Cytophagia</taxon>
        <taxon>Cytophagales</taxon>
        <taxon>Flectobacillaceae</taxon>
        <taxon>Arcicella</taxon>
    </lineage>
</organism>
<keyword evidence="1" id="KW-0732">Signal</keyword>
<feature type="chain" id="PRO_5047102049" description="Peptidase M28 domain-containing protein" evidence="1">
    <location>
        <begin position="20"/>
        <end position="427"/>
    </location>
</feature>
<dbReference type="EMBL" id="JAYFUM010000006">
    <property type="protein sequence ID" value="MEA5138684.1"/>
    <property type="molecule type" value="Genomic_DNA"/>
</dbReference>
<protein>
    <recommendedName>
        <fullName evidence="4">Peptidase M28 domain-containing protein</fullName>
    </recommendedName>
</protein>